<reference evidence="1" key="2">
    <citation type="submission" date="2005-04" db="EMBL/GenBank/DDBJ databases">
        <authorList>
            <person name="Buell C.R."/>
            <person name="Wing R.A."/>
            <person name="McCombie W.A."/>
            <person name="Ouyang S."/>
        </authorList>
    </citation>
    <scope>NUCLEOTIDE SEQUENCE</scope>
</reference>
<gene>
    <name evidence="1" type="ordered locus">LOC_Os11g41659</name>
</gene>
<accession>Q2R0R7</accession>
<dbReference type="AlphaFoldDB" id="Q2R0R7"/>
<organism evidence="1">
    <name type="scientific">Oryza sativa subsp. japonica</name>
    <name type="common">Rice</name>
    <dbReference type="NCBI Taxonomy" id="39947"/>
    <lineage>
        <taxon>Eukaryota</taxon>
        <taxon>Viridiplantae</taxon>
        <taxon>Streptophyta</taxon>
        <taxon>Embryophyta</taxon>
        <taxon>Tracheophyta</taxon>
        <taxon>Spermatophyta</taxon>
        <taxon>Magnoliopsida</taxon>
        <taxon>Liliopsida</taxon>
        <taxon>Poales</taxon>
        <taxon>Poaceae</taxon>
        <taxon>BOP clade</taxon>
        <taxon>Oryzoideae</taxon>
        <taxon>Oryzeae</taxon>
        <taxon>Oryzinae</taxon>
        <taxon>Oryza</taxon>
        <taxon>Oryza sativa</taxon>
    </lineage>
</organism>
<sequence length="36" mass="3730">MAQVADQRSAVAGADGISIDIMHSQALSPRGSKYTP</sequence>
<dbReference type="EMBL" id="DP000010">
    <property type="protein sequence ID" value="ABA94898.1"/>
    <property type="molecule type" value="Genomic_DNA"/>
</dbReference>
<name>Q2R0R7_ORYSJ</name>
<protein>
    <submittedName>
        <fullName evidence="1">Uncharacterized protein</fullName>
    </submittedName>
</protein>
<reference evidence="1" key="1">
    <citation type="journal article" date="2005" name="BMC Biol.">
        <title>The sequence of rice chromosomes 11 and 12, rich in disease resistance genes and recent gene duplications.</title>
        <authorList>
            <consortium name="The rice chromosomes 11 and 12 sequencing consortia"/>
        </authorList>
    </citation>
    <scope>NUCLEOTIDE SEQUENCE [LARGE SCALE GENOMIC DNA]</scope>
</reference>
<proteinExistence type="predicted"/>
<reference evidence="1" key="3">
    <citation type="submission" date="2006-01" db="EMBL/GenBank/DDBJ databases">
        <authorList>
            <person name="Buell R."/>
        </authorList>
    </citation>
    <scope>NUCLEOTIDE SEQUENCE</scope>
</reference>
<evidence type="ECO:0000313" key="1">
    <source>
        <dbReference type="EMBL" id="ABA94898.1"/>
    </source>
</evidence>